<accession>A0A8S1FAN1</accession>
<dbReference type="SUPFAM" id="SSF48726">
    <property type="entry name" value="Immunoglobulin"/>
    <property type="match status" value="5"/>
</dbReference>
<dbReference type="Gene3D" id="2.60.40.10">
    <property type="entry name" value="Immunoglobulins"/>
    <property type="match status" value="4"/>
</dbReference>
<dbReference type="Pfam" id="PF07679">
    <property type="entry name" value="I-set"/>
    <property type="match status" value="1"/>
</dbReference>
<dbReference type="OrthoDB" id="6244967at2759"/>
<name>A0A8S1FAN1_9PELO</name>
<protein>
    <recommendedName>
        <fullName evidence="6">Ig-like domain-containing protein</fullName>
    </recommendedName>
</protein>
<keyword evidence="8" id="KW-1185">Reference proteome</keyword>
<proteinExistence type="predicted"/>
<feature type="domain" description="Ig-like" evidence="6">
    <location>
        <begin position="136"/>
        <end position="235"/>
    </location>
</feature>
<dbReference type="InterPro" id="IPR007110">
    <property type="entry name" value="Ig-like_dom"/>
</dbReference>
<dbReference type="FunFam" id="2.60.40.10:FF:001928">
    <property type="entry name" value="neuroglian isoform X2"/>
    <property type="match status" value="1"/>
</dbReference>
<dbReference type="PROSITE" id="PS50835">
    <property type="entry name" value="IG_LIKE"/>
    <property type="match status" value="4"/>
</dbReference>
<dbReference type="InterPro" id="IPR013098">
    <property type="entry name" value="Ig_I-set"/>
</dbReference>
<evidence type="ECO:0000256" key="3">
    <source>
        <dbReference type="ARBA" id="ARBA00023157"/>
    </source>
</evidence>
<evidence type="ECO:0000256" key="5">
    <source>
        <dbReference type="SAM" id="SignalP"/>
    </source>
</evidence>
<reference evidence="7 8" key="1">
    <citation type="submission" date="2020-04" db="EMBL/GenBank/DDBJ databases">
        <authorList>
            <person name="Laetsch R D."/>
            <person name="Stevens L."/>
            <person name="Kumar S."/>
            <person name="Blaxter L. M."/>
        </authorList>
    </citation>
    <scope>NUCLEOTIDE SEQUENCE [LARGE SCALE GENOMIC DNA]</scope>
</reference>
<keyword evidence="2" id="KW-0677">Repeat</keyword>
<dbReference type="EMBL" id="CADEPM010000008">
    <property type="protein sequence ID" value="CAB3409264.1"/>
    <property type="molecule type" value="Genomic_DNA"/>
</dbReference>
<organism evidence="7 8">
    <name type="scientific">Caenorhabditis bovis</name>
    <dbReference type="NCBI Taxonomy" id="2654633"/>
    <lineage>
        <taxon>Eukaryota</taxon>
        <taxon>Metazoa</taxon>
        <taxon>Ecdysozoa</taxon>
        <taxon>Nematoda</taxon>
        <taxon>Chromadorea</taxon>
        <taxon>Rhabditida</taxon>
        <taxon>Rhabditina</taxon>
        <taxon>Rhabditomorpha</taxon>
        <taxon>Rhabditoidea</taxon>
        <taxon>Rhabditidae</taxon>
        <taxon>Peloderinae</taxon>
        <taxon>Caenorhabditis</taxon>
    </lineage>
</organism>
<evidence type="ECO:0000313" key="7">
    <source>
        <dbReference type="EMBL" id="CAB3409264.1"/>
    </source>
</evidence>
<dbReference type="InterPro" id="IPR003599">
    <property type="entry name" value="Ig_sub"/>
</dbReference>
<dbReference type="CDD" id="cd04978">
    <property type="entry name" value="Ig4_L1-NrCAM_like"/>
    <property type="match status" value="1"/>
</dbReference>
<keyword evidence="3" id="KW-1015">Disulfide bond</keyword>
<evidence type="ECO:0000256" key="1">
    <source>
        <dbReference type="ARBA" id="ARBA00022729"/>
    </source>
</evidence>
<dbReference type="Proteomes" id="UP000494206">
    <property type="component" value="Unassembled WGS sequence"/>
</dbReference>
<dbReference type="InterPro" id="IPR036179">
    <property type="entry name" value="Ig-like_dom_sf"/>
</dbReference>
<dbReference type="FunFam" id="2.60.40.10:FF:002544">
    <property type="entry name" value="L1 CAM ADhesion molecule homolog"/>
    <property type="match status" value="1"/>
</dbReference>
<dbReference type="InterPro" id="IPR003598">
    <property type="entry name" value="Ig_sub2"/>
</dbReference>
<feature type="chain" id="PRO_5035918633" description="Ig-like domain-containing protein" evidence="5">
    <location>
        <begin position="19"/>
        <end position="526"/>
    </location>
</feature>
<comment type="caution">
    <text evidence="7">The sequence shown here is derived from an EMBL/GenBank/DDBJ whole genome shotgun (WGS) entry which is preliminary data.</text>
</comment>
<sequence>MEIMQRILIFAQFCVAAATSFEAVATEIAPPKLLKQSEEVVWFHLEKPEDDRHKLTLICEGDENTDRYQWTKNGKPLAIDDHSGISWADASKTGTIIIQEPHFKHEGFYQCMASNIFGTALSNKIHLRLGELNHFPKRPIRVIKAREGEPLTIDCHPPSGTPKPRIIWLYRDAEEVSVIETIRSRHITVDVNGNLHFSSVELSDGKPNILYECAATSPVLHGEYRSGDKIRLEVEPSKDKSSPVRKLFVSPSEVTVRAGEQLKLQCIFGGRPLPTVFWSKVDDEIPADRVHDLSAAESDFGRSLIIDNIHPNDAGSYECRSRHLVHTVNVKVMAAPFWEFEPPKDLVMAEESTGEIECLAGGQPIPIITWSMNGKLLHELAEDSRRVLLDHGRILRVRNLNHDIDTGVYQCNASNPLGYVFANAFVQVRAHAPVFRMQAARSWKVVLHSTVVLDCDVDAAPEALVRWVDADDRPLQVVDGKNKAICMGSAHFCKKPPQRIHLNCHWAPSKSRLQAFGLFDSKIGDP</sequence>
<evidence type="ECO:0000256" key="4">
    <source>
        <dbReference type="ARBA" id="ARBA00023319"/>
    </source>
</evidence>
<feature type="domain" description="Ig-like" evidence="6">
    <location>
        <begin position="336"/>
        <end position="427"/>
    </location>
</feature>
<feature type="domain" description="Ig-like" evidence="6">
    <location>
        <begin position="31"/>
        <end position="122"/>
    </location>
</feature>
<dbReference type="Pfam" id="PF13927">
    <property type="entry name" value="Ig_3"/>
    <property type="match status" value="2"/>
</dbReference>
<feature type="domain" description="Ig-like" evidence="6">
    <location>
        <begin position="243"/>
        <end position="331"/>
    </location>
</feature>
<dbReference type="InterPro" id="IPR051170">
    <property type="entry name" value="Neural/epithelial_adhesion"/>
</dbReference>
<evidence type="ECO:0000259" key="6">
    <source>
        <dbReference type="PROSITE" id="PS50835"/>
    </source>
</evidence>
<evidence type="ECO:0000256" key="2">
    <source>
        <dbReference type="ARBA" id="ARBA00022737"/>
    </source>
</evidence>
<dbReference type="FunFam" id="2.60.40.10:FF:002520">
    <property type="entry name" value="L1 CAM ADhesion molecule homolog"/>
    <property type="match status" value="1"/>
</dbReference>
<dbReference type="PANTHER" id="PTHR12231:SF253">
    <property type="entry name" value="DPR-INTERACTING PROTEIN ETA, ISOFORM B-RELATED"/>
    <property type="match status" value="1"/>
</dbReference>
<gene>
    <name evidence="7" type="ORF">CBOVIS_LOCUS10938</name>
</gene>
<dbReference type="AlphaFoldDB" id="A0A8S1FAN1"/>
<dbReference type="GO" id="GO:0043005">
    <property type="term" value="C:neuron projection"/>
    <property type="evidence" value="ECO:0007669"/>
    <property type="project" value="TreeGrafter"/>
</dbReference>
<keyword evidence="4" id="KW-0393">Immunoglobulin domain</keyword>
<dbReference type="SMART" id="SM00409">
    <property type="entry name" value="IG"/>
    <property type="match status" value="4"/>
</dbReference>
<dbReference type="PANTHER" id="PTHR12231">
    <property type="entry name" value="CTX-RELATED TYPE I TRANSMEMBRANE PROTEIN"/>
    <property type="match status" value="1"/>
</dbReference>
<evidence type="ECO:0000313" key="8">
    <source>
        <dbReference type="Proteomes" id="UP000494206"/>
    </source>
</evidence>
<keyword evidence="1 5" id="KW-0732">Signal</keyword>
<dbReference type="InterPro" id="IPR013783">
    <property type="entry name" value="Ig-like_fold"/>
</dbReference>
<dbReference type="SMART" id="SM00408">
    <property type="entry name" value="IGc2"/>
    <property type="match status" value="4"/>
</dbReference>
<feature type="signal peptide" evidence="5">
    <location>
        <begin position="1"/>
        <end position="18"/>
    </location>
</feature>